<keyword evidence="2" id="KW-1185">Reference proteome</keyword>
<keyword evidence="1" id="KW-0378">Hydrolase</keyword>
<comment type="caution">
    <text evidence="1">The sequence shown here is derived from an EMBL/GenBank/DDBJ whole genome shotgun (WGS) entry which is preliminary data.</text>
</comment>
<dbReference type="InterPro" id="IPR029058">
    <property type="entry name" value="AB_hydrolase_fold"/>
</dbReference>
<dbReference type="AlphaFoldDB" id="A0A0R1JQ34"/>
<dbReference type="GeneID" id="84783239"/>
<dbReference type="SUPFAM" id="SSF53474">
    <property type="entry name" value="alpha/beta-Hydrolases"/>
    <property type="match status" value="1"/>
</dbReference>
<dbReference type="InterPro" id="IPR010315">
    <property type="entry name" value="DUF915_hydro-like"/>
</dbReference>
<sequence>MKFWTKQRLGGLGLILGLLLLLAIPGLFWRSQQLAQVRANYRSPLAPIIMVPGSSANQNRFNQLVQQLNTEMGTQHSLLRVEVLTNGQLKTTGTIRKGDYRPFIVVGFQDSRDGPANIQRQAKWFTIAFKSLQKAFHFNRFSAMGHSNGGLVLTLFMEHDLQATGAHAERLMTIGTPFNLEEWDTSVETPLFKELVADRQSLPKELVVYSIAGTETYGGDGIVPVDSVNRGKYIFQKQVKSFTQVTVTGTQAKHGGLPENQQIIKLMRQDLLK</sequence>
<dbReference type="EMBL" id="AZDT01000058">
    <property type="protein sequence ID" value="KRK73574.1"/>
    <property type="molecule type" value="Genomic_DNA"/>
</dbReference>
<accession>A0A0R1JQ34</accession>
<dbReference type="RefSeq" id="WP_056944705.1">
    <property type="nucleotide sequence ID" value="NZ_AZDT01000058.1"/>
</dbReference>
<dbReference type="STRING" id="1423773.FD30_GL000412"/>
<organism evidence="1 2">
    <name type="scientific">Levilactobacillus namurensis DSM 19117</name>
    <dbReference type="NCBI Taxonomy" id="1423773"/>
    <lineage>
        <taxon>Bacteria</taxon>
        <taxon>Bacillati</taxon>
        <taxon>Bacillota</taxon>
        <taxon>Bacilli</taxon>
        <taxon>Lactobacillales</taxon>
        <taxon>Lactobacillaceae</taxon>
        <taxon>Levilactobacillus</taxon>
    </lineage>
</organism>
<evidence type="ECO:0000313" key="2">
    <source>
        <dbReference type="Proteomes" id="UP000051162"/>
    </source>
</evidence>
<dbReference type="OrthoDB" id="2157689at2"/>
<dbReference type="Proteomes" id="UP000051162">
    <property type="component" value="Unassembled WGS sequence"/>
</dbReference>
<name>A0A0R1JQ34_9LACO</name>
<protein>
    <submittedName>
        <fullName evidence="1">Alpha beta hydrolase</fullName>
    </submittedName>
</protein>
<dbReference type="Pfam" id="PF06028">
    <property type="entry name" value="DUF915"/>
    <property type="match status" value="1"/>
</dbReference>
<proteinExistence type="predicted"/>
<gene>
    <name evidence="1" type="ORF">FD30_GL000412</name>
</gene>
<dbReference type="PATRIC" id="fig|1423773.3.peg.422"/>
<dbReference type="Gene3D" id="3.40.50.1820">
    <property type="entry name" value="alpha/beta hydrolase"/>
    <property type="match status" value="1"/>
</dbReference>
<dbReference type="GO" id="GO:0016787">
    <property type="term" value="F:hydrolase activity"/>
    <property type="evidence" value="ECO:0007669"/>
    <property type="project" value="UniProtKB-KW"/>
</dbReference>
<evidence type="ECO:0000313" key="1">
    <source>
        <dbReference type="EMBL" id="KRK73574.1"/>
    </source>
</evidence>
<reference evidence="1 2" key="1">
    <citation type="journal article" date="2015" name="Genome Announc.">
        <title>Expanding the biotechnology potential of lactobacilli through comparative genomics of 213 strains and associated genera.</title>
        <authorList>
            <person name="Sun Z."/>
            <person name="Harris H.M."/>
            <person name="McCann A."/>
            <person name="Guo C."/>
            <person name="Argimon S."/>
            <person name="Zhang W."/>
            <person name="Yang X."/>
            <person name="Jeffery I.B."/>
            <person name="Cooney J.C."/>
            <person name="Kagawa T.F."/>
            <person name="Liu W."/>
            <person name="Song Y."/>
            <person name="Salvetti E."/>
            <person name="Wrobel A."/>
            <person name="Rasinkangas P."/>
            <person name="Parkhill J."/>
            <person name="Rea M.C."/>
            <person name="O'Sullivan O."/>
            <person name="Ritari J."/>
            <person name="Douillard F.P."/>
            <person name="Paul Ross R."/>
            <person name="Yang R."/>
            <person name="Briner A.E."/>
            <person name="Felis G.E."/>
            <person name="de Vos W.M."/>
            <person name="Barrangou R."/>
            <person name="Klaenhammer T.R."/>
            <person name="Caufield P.W."/>
            <person name="Cui Y."/>
            <person name="Zhang H."/>
            <person name="O'Toole P.W."/>
        </authorList>
    </citation>
    <scope>NUCLEOTIDE SEQUENCE [LARGE SCALE GENOMIC DNA]</scope>
    <source>
        <strain evidence="1 2">DSM 19117</strain>
    </source>
</reference>